<dbReference type="Proteomes" id="UP001552299">
    <property type="component" value="Unassembled WGS sequence"/>
</dbReference>
<dbReference type="EMBL" id="JANQDX010000002">
    <property type="protein sequence ID" value="KAL0927875.1"/>
    <property type="molecule type" value="Genomic_DNA"/>
</dbReference>
<gene>
    <name evidence="1" type="ORF">M5K25_002096</name>
</gene>
<proteinExistence type="predicted"/>
<dbReference type="InterPro" id="IPR036691">
    <property type="entry name" value="Endo/exonu/phosph_ase_sf"/>
</dbReference>
<evidence type="ECO:0008006" key="3">
    <source>
        <dbReference type="Google" id="ProtNLM"/>
    </source>
</evidence>
<evidence type="ECO:0000313" key="1">
    <source>
        <dbReference type="EMBL" id="KAL0927875.1"/>
    </source>
</evidence>
<comment type="caution">
    <text evidence="1">The sequence shown here is derived from an EMBL/GenBank/DDBJ whole genome shotgun (WGS) entry which is preliminary data.</text>
</comment>
<dbReference type="PANTHER" id="PTHR23227:SF67">
    <property type="entry name" value="CRANIOFACIAL DEVELOPMENT PROTEIN 2-LIKE"/>
    <property type="match status" value="1"/>
</dbReference>
<keyword evidence="2" id="KW-1185">Reference proteome</keyword>
<dbReference type="SUPFAM" id="SSF56219">
    <property type="entry name" value="DNase I-like"/>
    <property type="match status" value="1"/>
</dbReference>
<name>A0ABD0VTK0_DENTH</name>
<protein>
    <recommendedName>
        <fullName evidence="3">Craniofacial development protein 2-like</fullName>
    </recommendedName>
</protein>
<reference evidence="1 2" key="1">
    <citation type="journal article" date="2024" name="Plant Biotechnol. J.">
        <title>Dendrobium thyrsiflorum genome and its molecular insights into genes involved in important horticultural traits.</title>
        <authorList>
            <person name="Chen B."/>
            <person name="Wang J.Y."/>
            <person name="Zheng P.J."/>
            <person name="Li K.L."/>
            <person name="Liang Y.M."/>
            <person name="Chen X.F."/>
            <person name="Zhang C."/>
            <person name="Zhao X."/>
            <person name="He X."/>
            <person name="Zhang G.Q."/>
            <person name="Liu Z.J."/>
            <person name="Xu Q."/>
        </authorList>
    </citation>
    <scope>NUCLEOTIDE SEQUENCE [LARGE SCALE GENOMIC DNA]</scope>
    <source>
        <strain evidence="1">GZMU011</strain>
    </source>
</reference>
<dbReference type="CDD" id="cd09076">
    <property type="entry name" value="L1-EN"/>
    <property type="match status" value="1"/>
</dbReference>
<evidence type="ECO:0000313" key="2">
    <source>
        <dbReference type="Proteomes" id="UP001552299"/>
    </source>
</evidence>
<organism evidence="1 2">
    <name type="scientific">Dendrobium thyrsiflorum</name>
    <name type="common">Pinecone-like raceme dendrobium</name>
    <name type="synonym">Orchid</name>
    <dbReference type="NCBI Taxonomy" id="117978"/>
    <lineage>
        <taxon>Eukaryota</taxon>
        <taxon>Viridiplantae</taxon>
        <taxon>Streptophyta</taxon>
        <taxon>Embryophyta</taxon>
        <taxon>Tracheophyta</taxon>
        <taxon>Spermatophyta</taxon>
        <taxon>Magnoliopsida</taxon>
        <taxon>Liliopsida</taxon>
        <taxon>Asparagales</taxon>
        <taxon>Orchidaceae</taxon>
        <taxon>Epidendroideae</taxon>
        <taxon>Malaxideae</taxon>
        <taxon>Dendrobiinae</taxon>
        <taxon>Dendrobium</taxon>
    </lineage>
</organism>
<dbReference type="InterPro" id="IPR027124">
    <property type="entry name" value="Swc5/CFDP1/2"/>
</dbReference>
<accession>A0ABD0VTK0</accession>
<dbReference type="AlphaFoldDB" id="A0ABD0VTK0"/>
<dbReference type="PANTHER" id="PTHR23227">
    <property type="entry name" value="BUCENTAUR RELATED"/>
    <property type="match status" value="1"/>
</dbReference>
<sequence>MIHRKINILCIQETKWVGEKAKEIDSLGFKLWYSGKSRTRNGVGVIIDKSLKDNVVKINRIGDRIIALKIVVEAKIINIISAYAPQIGLDISSKLKFWNDLEELIQKIPLEEKIFIGGDLNGHVGKEVDDFKSIHGGYGFGETNEGGKTILDFSLAYDFVIANTFFKKRDEHLITYKNGYSKTQIDYFLIRKVDRLDCKDCKVIPSESLCTQHRLLVLDFKIKGRKITNKVKRCSKIRWGHLKNINKIIFENKILDLKILSVHEEANVMWEKVASVIKEVAKDVLGLSKGKAPNSKNSWWWNQNVQEKIKNKKICYKNWFRCKNSDNWEIYKEARKESKKAIFDAKSLSFNDLYNILDTKEGERYMYKLAKQRDKSSKDLVQVKCIKDEDQKVLLLEEDIQQRWTRYFNKLFNEDYENAIDFGDLSTLNEKKDFCFYQRISEIEVREALKKMKCGKAVGPDDIPIEVWKCLGEDGISWLTKLFNIILKTKKMPNEWRKSVLTPIFKNKGDAQDCANYRGIKLICHTLKLWERVMEHSHVHHVHAFFRTGFHSRMRKRKPNATQGITLFSRWF</sequence>
<dbReference type="Gene3D" id="3.60.10.10">
    <property type="entry name" value="Endonuclease/exonuclease/phosphatase"/>
    <property type="match status" value="1"/>
</dbReference>